<feature type="transmembrane region" description="Helical" evidence="1">
    <location>
        <begin position="12"/>
        <end position="36"/>
    </location>
</feature>
<name>A0A161UVT8_9FLAO</name>
<sequence length="227" mass="26309">MLLSNVSRGNVLAVAINMLIIASIASLNCLVIQQIIYSNVADGIHYINRDLVRFETIIFIVSITNIVAGLFFVVILIVWLYRAYSNMQTLDNKLTDHKYWAVLGWIAPLFNLIMPYRLFNKMSLSAVDYVKVHTQVSLKRYKPLWLLLIWVNFLLIVLLRVFQYRIAYFVDASIVLNIGIAINVLILVCTLLFASYFNFYRKLEALIYKLNLEEKDDSTDCIELVRE</sequence>
<dbReference type="OrthoDB" id="1439530at2"/>
<protein>
    <recommendedName>
        <fullName evidence="2">DUF4328 domain-containing protein</fullName>
    </recommendedName>
</protein>
<comment type="caution">
    <text evidence="3">The sequence shown here is derived from an EMBL/GenBank/DDBJ whole genome shotgun (WGS) entry which is preliminary data.</text>
</comment>
<keyword evidence="4" id="KW-1185">Reference proteome</keyword>
<feature type="transmembrane region" description="Helical" evidence="1">
    <location>
        <begin position="99"/>
        <end position="119"/>
    </location>
</feature>
<dbReference type="RefSeq" id="WP_038984607.1">
    <property type="nucleotide sequence ID" value="NZ_JACAJS010000009.1"/>
</dbReference>
<dbReference type="Pfam" id="PF14219">
    <property type="entry name" value="DUF4328"/>
    <property type="match status" value="1"/>
</dbReference>
<gene>
    <name evidence="3" type="ORF">AV926_07785</name>
</gene>
<feature type="transmembrane region" description="Helical" evidence="1">
    <location>
        <begin position="57"/>
        <end position="79"/>
    </location>
</feature>
<feature type="domain" description="DUF4328" evidence="2">
    <location>
        <begin position="55"/>
        <end position="182"/>
    </location>
</feature>
<proteinExistence type="predicted"/>
<keyword evidence="1" id="KW-0812">Transmembrane</keyword>
<feature type="transmembrane region" description="Helical" evidence="1">
    <location>
        <begin position="174"/>
        <end position="199"/>
    </location>
</feature>
<dbReference type="AlphaFoldDB" id="A0A161UVT8"/>
<evidence type="ECO:0000313" key="3">
    <source>
        <dbReference type="EMBL" id="KZE82021.1"/>
    </source>
</evidence>
<evidence type="ECO:0000256" key="1">
    <source>
        <dbReference type="SAM" id="Phobius"/>
    </source>
</evidence>
<dbReference type="InterPro" id="IPR025565">
    <property type="entry name" value="DUF4328"/>
</dbReference>
<dbReference type="Proteomes" id="UP000076630">
    <property type="component" value="Unassembled WGS sequence"/>
</dbReference>
<keyword evidence="1" id="KW-0472">Membrane</keyword>
<reference evidence="3 4" key="1">
    <citation type="submission" date="2016-01" db="EMBL/GenBank/DDBJ databases">
        <title>Whole genome sequencing of Myroides marinus L41.</title>
        <authorList>
            <person name="Hong K.W."/>
        </authorList>
    </citation>
    <scope>NUCLEOTIDE SEQUENCE [LARGE SCALE GENOMIC DNA]</scope>
    <source>
        <strain evidence="3 4">L41</strain>
    </source>
</reference>
<feature type="transmembrane region" description="Helical" evidence="1">
    <location>
        <begin position="144"/>
        <end position="162"/>
    </location>
</feature>
<evidence type="ECO:0000313" key="4">
    <source>
        <dbReference type="Proteomes" id="UP000076630"/>
    </source>
</evidence>
<keyword evidence="1" id="KW-1133">Transmembrane helix</keyword>
<dbReference type="EMBL" id="LQNU01000049">
    <property type="protein sequence ID" value="KZE82021.1"/>
    <property type="molecule type" value="Genomic_DNA"/>
</dbReference>
<organism evidence="3 4">
    <name type="scientific">Myroides marinus</name>
    <dbReference type="NCBI Taxonomy" id="703342"/>
    <lineage>
        <taxon>Bacteria</taxon>
        <taxon>Pseudomonadati</taxon>
        <taxon>Bacteroidota</taxon>
        <taxon>Flavobacteriia</taxon>
        <taxon>Flavobacteriales</taxon>
        <taxon>Flavobacteriaceae</taxon>
        <taxon>Myroides</taxon>
    </lineage>
</organism>
<evidence type="ECO:0000259" key="2">
    <source>
        <dbReference type="Pfam" id="PF14219"/>
    </source>
</evidence>
<accession>A0A161UVT8</accession>